<feature type="transmembrane region" description="Helical" evidence="5">
    <location>
        <begin position="255"/>
        <end position="274"/>
    </location>
</feature>
<keyword evidence="7" id="KW-1185">Reference proteome</keyword>
<feature type="transmembrane region" description="Helical" evidence="5">
    <location>
        <begin position="152"/>
        <end position="175"/>
    </location>
</feature>
<reference evidence="7" key="2">
    <citation type="submission" date="2016-04" db="EMBL/GenBank/DDBJ databases">
        <title>Planomonospora sphaerica JCM9374 whole genome shotgun sequence.</title>
        <authorList>
            <person name="Suzuki T."/>
            <person name="Dohra H."/>
            <person name="Kodani S."/>
        </authorList>
    </citation>
    <scope>NUCLEOTIDE SEQUENCE [LARGE SCALE GENOMIC DNA]</scope>
    <source>
        <strain evidence="7">JCM 9374</strain>
    </source>
</reference>
<gene>
    <name evidence="6" type="primary">ubiA</name>
    <name evidence="6" type="ORF">PS9374_06373</name>
</gene>
<reference evidence="6 7" key="1">
    <citation type="journal article" date="2016" name="Genome Announc.">
        <title>Draft Genome Sequence of Planomonospora sphaerica JCM9374, a Rare Actinomycete.</title>
        <authorList>
            <person name="Dohra H."/>
            <person name="Suzuki T."/>
            <person name="Inoue Y."/>
            <person name="Kodani S."/>
        </authorList>
    </citation>
    <scope>NUCLEOTIDE SEQUENCE [LARGE SCALE GENOMIC DNA]</scope>
    <source>
        <strain evidence="6 7">JCM 9374</strain>
    </source>
</reference>
<dbReference type="InterPro" id="IPR000537">
    <property type="entry name" value="UbiA_prenyltransferase"/>
</dbReference>
<dbReference type="InterPro" id="IPR050475">
    <property type="entry name" value="Prenyltransferase_related"/>
</dbReference>
<dbReference type="Gene3D" id="1.10.357.140">
    <property type="entry name" value="UbiA prenyltransferase"/>
    <property type="match status" value="1"/>
</dbReference>
<protein>
    <submittedName>
        <fullName evidence="6">Homogentisate phytyltransferase</fullName>
    </submittedName>
</protein>
<keyword evidence="6" id="KW-0808">Transferase</keyword>
<evidence type="ECO:0000313" key="7">
    <source>
        <dbReference type="Proteomes" id="UP000077701"/>
    </source>
</evidence>
<sequence length="307" mass="31361">MTHPVYKIETAVRPAAVISGRAVRLSWTEARPAVQVIFQLRLFAGALIGAGAPADVSWGVMAAGAAAWLLLTWSAYLLNGAADVVEDQSNGSTRPIARGDLSALTGGRLALLLGALGLSLAAALSERFFLLALLLLVLSWAYSTGPAPLKNTVAGVQVAVVGAGLVTYLAGISAAGVPVTGTVLVFAVAMSAWMGIGGLAKDLSDVAGDRAAGRHTLPLLWGERRAKLAIAAAAVAVGGSFLAAALAVAPVLVPAAALVLAGSAALAAVSLGRWSTGDRRAQRRPYRLFMLTQYSAHLTVLAEVVIR</sequence>
<feature type="transmembrane region" description="Helical" evidence="5">
    <location>
        <begin position="181"/>
        <end position="200"/>
    </location>
</feature>
<dbReference type="PANTHER" id="PTHR42723">
    <property type="entry name" value="CHLOROPHYLL SYNTHASE"/>
    <property type="match status" value="1"/>
</dbReference>
<dbReference type="PANTHER" id="PTHR42723:SF1">
    <property type="entry name" value="CHLOROPHYLL SYNTHASE, CHLOROPLASTIC"/>
    <property type="match status" value="1"/>
</dbReference>
<dbReference type="Pfam" id="PF01040">
    <property type="entry name" value="UbiA"/>
    <property type="match status" value="1"/>
</dbReference>
<comment type="subcellular location">
    <subcellularLocation>
        <location evidence="1">Membrane</location>
        <topology evidence="1">Multi-pass membrane protein</topology>
    </subcellularLocation>
</comment>
<evidence type="ECO:0000256" key="1">
    <source>
        <dbReference type="ARBA" id="ARBA00004141"/>
    </source>
</evidence>
<feature type="transmembrane region" description="Helical" evidence="5">
    <location>
        <begin position="228"/>
        <end position="249"/>
    </location>
</feature>
<keyword evidence="2 5" id="KW-0812">Transmembrane</keyword>
<feature type="transmembrane region" description="Helical" evidence="5">
    <location>
        <begin position="58"/>
        <end position="78"/>
    </location>
</feature>
<name>A0A161LN23_9ACTN</name>
<dbReference type="RefSeq" id="WP_084008978.1">
    <property type="nucleotide sequence ID" value="NZ_BDCX01000018.1"/>
</dbReference>
<evidence type="ECO:0000256" key="3">
    <source>
        <dbReference type="ARBA" id="ARBA00022989"/>
    </source>
</evidence>
<keyword evidence="3 5" id="KW-1133">Transmembrane helix</keyword>
<comment type="caution">
    <text evidence="6">The sequence shown here is derived from an EMBL/GenBank/DDBJ whole genome shotgun (WGS) entry which is preliminary data.</text>
</comment>
<dbReference type="GO" id="GO:0016020">
    <property type="term" value="C:membrane"/>
    <property type="evidence" value="ECO:0007669"/>
    <property type="project" value="UniProtKB-SubCell"/>
</dbReference>
<dbReference type="InterPro" id="IPR044878">
    <property type="entry name" value="UbiA_sf"/>
</dbReference>
<dbReference type="EMBL" id="BDCX01000018">
    <property type="protein sequence ID" value="GAT70687.1"/>
    <property type="molecule type" value="Genomic_DNA"/>
</dbReference>
<proteinExistence type="predicted"/>
<evidence type="ECO:0000256" key="5">
    <source>
        <dbReference type="SAM" id="Phobius"/>
    </source>
</evidence>
<evidence type="ECO:0000256" key="2">
    <source>
        <dbReference type="ARBA" id="ARBA00022692"/>
    </source>
</evidence>
<feature type="transmembrane region" description="Helical" evidence="5">
    <location>
        <begin position="99"/>
        <end position="122"/>
    </location>
</feature>
<dbReference type="AlphaFoldDB" id="A0A161LN23"/>
<dbReference type="STRING" id="161355.PS9374_06373"/>
<feature type="transmembrane region" description="Helical" evidence="5">
    <location>
        <begin position="128"/>
        <end position="145"/>
    </location>
</feature>
<dbReference type="Gene3D" id="1.20.120.1780">
    <property type="entry name" value="UbiA prenyltransferase"/>
    <property type="match status" value="1"/>
</dbReference>
<dbReference type="GO" id="GO:0016765">
    <property type="term" value="F:transferase activity, transferring alkyl or aryl (other than methyl) groups"/>
    <property type="evidence" value="ECO:0007669"/>
    <property type="project" value="InterPro"/>
</dbReference>
<keyword evidence="4 5" id="KW-0472">Membrane</keyword>
<organism evidence="6 7">
    <name type="scientific">Planomonospora sphaerica</name>
    <dbReference type="NCBI Taxonomy" id="161355"/>
    <lineage>
        <taxon>Bacteria</taxon>
        <taxon>Bacillati</taxon>
        <taxon>Actinomycetota</taxon>
        <taxon>Actinomycetes</taxon>
        <taxon>Streptosporangiales</taxon>
        <taxon>Streptosporangiaceae</taxon>
        <taxon>Planomonospora</taxon>
    </lineage>
</organism>
<evidence type="ECO:0000313" key="6">
    <source>
        <dbReference type="EMBL" id="GAT70687.1"/>
    </source>
</evidence>
<accession>A0A161LN23</accession>
<dbReference type="Proteomes" id="UP000077701">
    <property type="component" value="Unassembled WGS sequence"/>
</dbReference>
<evidence type="ECO:0000256" key="4">
    <source>
        <dbReference type="ARBA" id="ARBA00023136"/>
    </source>
</evidence>